<evidence type="ECO:0000259" key="17">
    <source>
        <dbReference type="PROSITE" id="PS50110"/>
    </source>
</evidence>
<keyword evidence="8 18" id="KW-0808">Transferase</keyword>
<dbReference type="SMART" id="SM00448">
    <property type="entry name" value="REC"/>
    <property type="match status" value="1"/>
</dbReference>
<name>A0A1H7NPL1_RUMAL</name>
<dbReference type="Pfam" id="PF13520">
    <property type="entry name" value="AA_permease_2"/>
    <property type="match status" value="1"/>
</dbReference>
<dbReference type="InterPro" id="IPR003594">
    <property type="entry name" value="HATPase_dom"/>
</dbReference>
<keyword evidence="10" id="KW-0902">Two-component regulatory system</keyword>
<dbReference type="SUPFAM" id="SSF55874">
    <property type="entry name" value="ATPase domain of HSP90 chaperone/DNA topoisomerase II/histidine kinase"/>
    <property type="match status" value="1"/>
</dbReference>
<evidence type="ECO:0000256" key="14">
    <source>
        <dbReference type="PROSITE-ProRule" id="PRU00169"/>
    </source>
</evidence>
<feature type="transmembrane region" description="Helical" evidence="15">
    <location>
        <begin position="407"/>
        <end position="427"/>
    </location>
</feature>
<dbReference type="PROSITE" id="PS50109">
    <property type="entry name" value="HIS_KIN"/>
    <property type="match status" value="1"/>
</dbReference>
<evidence type="ECO:0000256" key="11">
    <source>
        <dbReference type="ARBA" id="ARBA00023136"/>
    </source>
</evidence>
<protein>
    <recommendedName>
        <fullName evidence="13">Circadian input-output histidine kinase CikA</fullName>
        <ecNumber evidence="4">2.7.13.3</ecNumber>
    </recommendedName>
    <alternativeName>
        <fullName evidence="5">Stage 0 sporulation protein A homolog</fullName>
    </alternativeName>
</protein>
<dbReference type="Pfam" id="PF00512">
    <property type="entry name" value="HisKA"/>
    <property type="match status" value="1"/>
</dbReference>
<dbReference type="Gene3D" id="3.30.565.10">
    <property type="entry name" value="Histidine kinase-like ATPase, C-terminal domain"/>
    <property type="match status" value="1"/>
</dbReference>
<comment type="similarity">
    <text evidence="3">In the N-terminal section; belongs to the phytochrome family.</text>
</comment>
<dbReference type="PROSITE" id="PS51257">
    <property type="entry name" value="PROKAR_LIPOPROTEIN"/>
    <property type="match status" value="1"/>
</dbReference>
<evidence type="ECO:0000313" key="18">
    <source>
        <dbReference type="EMBL" id="SEL24907.1"/>
    </source>
</evidence>
<accession>A0A1H7NPL1</accession>
<dbReference type="InterPro" id="IPR005467">
    <property type="entry name" value="His_kinase_dom"/>
</dbReference>
<dbReference type="Gene3D" id="3.40.50.2300">
    <property type="match status" value="1"/>
</dbReference>
<dbReference type="Pfam" id="PF02518">
    <property type="entry name" value="HATPase_c"/>
    <property type="match status" value="1"/>
</dbReference>
<dbReference type="GO" id="GO:0022857">
    <property type="term" value="F:transmembrane transporter activity"/>
    <property type="evidence" value="ECO:0007669"/>
    <property type="project" value="InterPro"/>
</dbReference>
<feature type="transmembrane region" description="Helical" evidence="15">
    <location>
        <begin position="134"/>
        <end position="154"/>
    </location>
</feature>
<evidence type="ECO:0000256" key="10">
    <source>
        <dbReference type="ARBA" id="ARBA00023012"/>
    </source>
</evidence>
<evidence type="ECO:0000256" key="6">
    <source>
        <dbReference type="ARBA" id="ARBA00022553"/>
    </source>
</evidence>
<reference evidence="18 19" key="1">
    <citation type="submission" date="2016-10" db="EMBL/GenBank/DDBJ databases">
        <authorList>
            <person name="de Groot N.N."/>
        </authorList>
    </citation>
    <scope>NUCLEOTIDE SEQUENCE [LARGE SCALE GENOMIC DNA]</scope>
    <source>
        <strain evidence="18 19">KH2T6</strain>
    </source>
</reference>
<dbReference type="PANTHER" id="PTHR45339">
    <property type="entry name" value="HYBRID SIGNAL TRANSDUCTION HISTIDINE KINASE J"/>
    <property type="match status" value="1"/>
</dbReference>
<comment type="catalytic activity">
    <reaction evidence="1">
        <text>ATP + protein L-histidine = ADP + protein N-phospho-L-histidine.</text>
        <dbReference type="EC" id="2.7.13.3"/>
    </reaction>
</comment>
<dbReference type="CDD" id="cd00082">
    <property type="entry name" value="HisKA"/>
    <property type="match status" value="1"/>
</dbReference>
<feature type="transmembrane region" description="Helical" evidence="15">
    <location>
        <begin position="352"/>
        <end position="368"/>
    </location>
</feature>
<dbReference type="AlphaFoldDB" id="A0A1H7NPL1"/>
<dbReference type="SUPFAM" id="SSF47384">
    <property type="entry name" value="Homodimeric domain of signal transducing histidine kinase"/>
    <property type="match status" value="1"/>
</dbReference>
<evidence type="ECO:0000256" key="12">
    <source>
        <dbReference type="ARBA" id="ARBA00024867"/>
    </source>
</evidence>
<dbReference type="PROSITE" id="PS50110">
    <property type="entry name" value="RESPONSE_REGULATORY"/>
    <property type="match status" value="1"/>
</dbReference>
<dbReference type="CDD" id="cd16922">
    <property type="entry name" value="HATPase_EvgS-ArcB-TorS-like"/>
    <property type="match status" value="1"/>
</dbReference>
<dbReference type="PRINTS" id="PR00344">
    <property type="entry name" value="BCTRLSENSOR"/>
</dbReference>
<sequence>MERSDNKKYLGILGAWALSFGCSVGWGSFVMPGTTFLPIAGPVGTAIGLGLGGLVMLVLAVNFHYLMNRYPDCGGIYTYTKKAFGYDLGFLGAWFMIITYIAIIWANATALPLIARTVLGDTFRFGYLYSIAGYEIYIGEIILSGLALVTAAAVCFSRKFSASAQVLMAAVLFVGVVICFGAALSSGNCTGGYDQPYAPDKSPSGGVFTIFALAPWAFVGFESITHSAEEAKFSLKKSFGIMLTSLITAAAAYVFLVLLAVKALPDDCGSWTDYIGLLDKYSGNASLPTFFAAHKALGDKGTFILGAAALGAIFTGLVGNYIALSRLMCSLADDGLFPAWVGRKNHGHVPKNAVISILAISLILPFFGRTAISWIVDVTTVGATIAYALASAAALRVARENNEKGRSAVGLAGMVISILFALEFLIPNFLAINTLSVESYLILTIWSILGFVYFRTFLNGDNEGRMGHSIVAWIVLLGLIIFTSSVWLRQTTDMALERSEEVLKEYYSVDENVIDDVNEDHIDDEMKNVGRSLDNASAVQIALICFSLFNLLKIYSALQKREKQMGVEKALAEANSRAKSSFLSNMSHEIRTPMNTIIGLDTMALREPDLPQKTREHLEKIGASADHLLGIINDILDMSRIESGRMVLKSEEFSFRGFLDQINIIINGQCQDKELNYECDIIGDMSEYYIGDDLKLRQIMINILGNAVKFTETSGSVTLTIEEIYRAEGICTLRFIVKDTGIGMDKEYIPKIFGRFSQEDATTTNKYGGSGLGLAITKKYVEMMDGGILVESEKGVGSVFTVTVKLGASNRKEADVSADEDIGRRADILAGRRVLIAEDIEQNAEILADILELEGIESEHAKNGREAVAMFHESEEGHFDAILMDVRMPEMDGLTAARTIRSLERPDAVAIPIIAMTANVFEEDAERSIEAGMDAHLFKPIEPEKMFDTMARLISAADKV</sequence>
<evidence type="ECO:0000256" key="5">
    <source>
        <dbReference type="ARBA" id="ARBA00018672"/>
    </source>
</evidence>
<feature type="transmembrane region" description="Helical" evidence="15">
    <location>
        <begin position="374"/>
        <end position="395"/>
    </location>
</feature>
<evidence type="ECO:0000256" key="8">
    <source>
        <dbReference type="ARBA" id="ARBA00022777"/>
    </source>
</evidence>
<proteinExistence type="inferred from homology"/>
<dbReference type="CDD" id="cd17546">
    <property type="entry name" value="REC_hyHK_CKI1_RcsC-like"/>
    <property type="match status" value="1"/>
</dbReference>
<keyword evidence="6 14" id="KW-0597">Phosphoprotein</keyword>
<dbReference type="InterPro" id="IPR003661">
    <property type="entry name" value="HisK_dim/P_dom"/>
</dbReference>
<feature type="domain" description="Histidine kinase" evidence="16">
    <location>
        <begin position="585"/>
        <end position="808"/>
    </location>
</feature>
<dbReference type="Gene3D" id="1.20.1740.10">
    <property type="entry name" value="Amino acid/polyamine transporter I"/>
    <property type="match status" value="1"/>
</dbReference>
<dbReference type="FunFam" id="3.30.565.10:FF:000010">
    <property type="entry name" value="Sensor histidine kinase RcsC"/>
    <property type="match status" value="1"/>
</dbReference>
<dbReference type="PANTHER" id="PTHR45339:SF5">
    <property type="entry name" value="HISTIDINE KINASE"/>
    <property type="match status" value="1"/>
</dbReference>
<feature type="transmembrane region" description="Helical" evidence="15">
    <location>
        <begin position="204"/>
        <end position="221"/>
    </location>
</feature>
<evidence type="ECO:0000313" key="19">
    <source>
        <dbReference type="Proteomes" id="UP000186015"/>
    </source>
</evidence>
<dbReference type="InterPro" id="IPR036890">
    <property type="entry name" value="HATPase_C_sf"/>
</dbReference>
<evidence type="ECO:0000256" key="2">
    <source>
        <dbReference type="ARBA" id="ARBA00004141"/>
    </source>
</evidence>
<evidence type="ECO:0000256" key="15">
    <source>
        <dbReference type="SAM" id="Phobius"/>
    </source>
</evidence>
<dbReference type="Pfam" id="PF00072">
    <property type="entry name" value="Response_reg"/>
    <property type="match status" value="1"/>
</dbReference>
<dbReference type="Gene3D" id="1.10.287.130">
    <property type="match status" value="1"/>
</dbReference>
<feature type="domain" description="Response regulatory" evidence="17">
    <location>
        <begin position="833"/>
        <end position="954"/>
    </location>
</feature>
<feature type="transmembrane region" description="Helical" evidence="15">
    <location>
        <begin position="470"/>
        <end position="488"/>
    </location>
</feature>
<comment type="subcellular location">
    <subcellularLocation>
        <location evidence="2">Membrane</location>
        <topology evidence="2">Multi-pass membrane protein</topology>
    </subcellularLocation>
</comment>
<keyword evidence="9 15" id="KW-1133">Transmembrane helix</keyword>
<dbReference type="EMBL" id="FOAT01000016">
    <property type="protein sequence ID" value="SEL24907.1"/>
    <property type="molecule type" value="Genomic_DNA"/>
</dbReference>
<dbReference type="InterPro" id="IPR011006">
    <property type="entry name" value="CheY-like_superfamily"/>
</dbReference>
<feature type="transmembrane region" description="Helical" evidence="15">
    <location>
        <begin position="12"/>
        <end position="31"/>
    </location>
</feature>
<dbReference type="InterPro" id="IPR036097">
    <property type="entry name" value="HisK_dim/P_sf"/>
</dbReference>
<feature type="transmembrane region" description="Helical" evidence="15">
    <location>
        <begin position="303"/>
        <end position="324"/>
    </location>
</feature>
<dbReference type="EC" id="2.7.13.3" evidence="4"/>
<dbReference type="SMART" id="SM00387">
    <property type="entry name" value="HATPase_c"/>
    <property type="match status" value="1"/>
</dbReference>
<evidence type="ECO:0000256" key="7">
    <source>
        <dbReference type="ARBA" id="ARBA00022692"/>
    </source>
</evidence>
<dbReference type="Proteomes" id="UP000186015">
    <property type="component" value="Unassembled WGS sequence"/>
</dbReference>
<keyword evidence="7 15" id="KW-0812">Transmembrane</keyword>
<dbReference type="InterPro" id="IPR004358">
    <property type="entry name" value="Sig_transdc_His_kin-like_C"/>
</dbReference>
<feature type="modified residue" description="4-aspartylphosphate" evidence="14">
    <location>
        <position position="885"/>
    </location>
</feature>
<evidence type="ECO:0000256" key="9">
    <source>
        <dbReference type="ARBA" id="ARBA00022989"/>
    </source>
</evidence>
<keyword evidence="11 15" id="KW-0472">Membrane</keyword>
<evidence type="ECO:0000259" key="16">
    <source>
        <dbReference type="PROSITE" id="PS50109"/>
    </source>
</evidence>
<gene>
    <name evidence="18" type="ORF">SAMN05216469_11617</name>
</gene>
<evidence type="ECO:0000256" key="4">
    <source>
        <dbReference type="ARBA" id="ARBA00012438"/>
    </source>
</evidence>
<feature type="transmembrane region" description="Helical" evidence="15">
    <location>
        <begin position="439"/>
        <end position="458"/>
    </location>
</feature>
<feature type="transmembrane region" description="Helical" evidence="15">
    <location>
        <begin position="88"/>
        <end position="114"/>
    </location>
</feature>
<dbReference type="RefSeq" id="WP_074835113.1">
    <property type="nucleotide sequence ID" value="NZ_FOAT01000016.1"/>
</dbReference>
<dbReference type="InterPro" id="IPR002293">
    <property type="entry name" value="AA/rel_permease1"/>
</dbReference>
<feature type="transmembrane region" description="Helical" evidence="15">
    <location>
        <begin position="241"/>
        <end position="261"/>
    </location>
</feature>
<feature type="transmembrane region" description="Helical" evidence="15">
    <location>
        <begin position="43"/>
        <end position="67"/>
    </location>
</feature>
<organism evidence="18 19">
    <name type="scientific">Ruminococcus albus</name>
    <dbReference type="NCBI Taxonomy" id="1264"/>
    <lineage>
        <taxon>Bacteria</taxon>
        <taxon>Bacillati</taxon>
        <taxon>Bacillota</taxon>
        <taxon>Clostridia</taxon>
        <taxon>Eubacteriales</taxon>
        <taxon>Oscillospiraceae</taxon>
        <taxon>Ruminococcus</taxon>
    </lineage>
</organism>
<evidence type="ECO:0000256" key="3">
    <source>
        <dbReference type="ARBA" id="ARBA00006402"/>
    </source>
</evidence>
<dbReference type="SUPFAM" id="SSF52172">
    <property type="entry name" value="CheY-like"/>
    <property type="match status" value="1"/>
</dbReference>
<comment type="function">
    <text evidence="12">May play the central regulatory role in sporulation. It may be an element of the effector pathway responsible for the activation of sporulation genes in response to nutritional stress. Spo0A may act in concert with spo0H (a sigma factor) to control the expression of some genes that are critical to the sporulation process.</text>
</comment>
<dbReference type="OrthoDB" id="9811620at2"/>
<dbReference type="InterPro" id="IPR001789">
    <property type="entry name" value="Sig_transdc_resp-reg_receiver"/>
</dbReference>
<dbReference type="GO" id="GO:0000155">
    <property type="term" value="F:phosphorelay sensor kinase activity"/>
    <property type="evidence" value="ECO:0007669"/>
    <property type="project" value="InterPro"/>
</dbReference>
<evidence type="ECO:0000256" key="13">
    <source>
        <dbReference type="ARBA" id="ARBA00074306"/>
    </source>
</evidence>
<keyword evidence="8 18" id="KW-0418">Kinase</keyword>
<dbReference type="GO" id="GO:0016020">
    <property type="term" value="C:membrane"/>
    <property type="evidence" value="ECO:0007669"/>
    <property type="project" value="UniProtKB-SubCell"/>
</dbReference>
<feature type="transmembrane region" description="Helical" evidence="15">
    <location>
        <begin position="166"/>
        <end position="184"/>
    </location>
</feature>
<dbReference type="SMART" id="SM00388">
    <property type="entry name" value="HisKA"/>
    <property type="match status" value="1"/>
</dbReference>
<evidence type="ECO:0000256" key="1">
    <source>
        <dbReference type="ARBA" id="ARBA00000085"/>
    </source>
</evidence>